<feature type="region of interest" description="Disordered" evidence="1">
    <location>
        <begin position="1"/>
        <end position="41"/>
    </location>
</feature>
<protein>
    <recommendedName>
        <fullName evidence="4">SAP domain-containing protein</fullName>
    </recommendedName>
</protein>
<evidence type="ECO:0008006" key="4">
    <source>
        <dbReference type="Google" id="ProtNLM"/>
    </source>
</evidence>
<dbReference type="Gene3D" id="1.10.720.30">
    <property type="entry name" value="SAP domain"/>
    <property type="match status" value="1"/>
</dbReference>
<dbReference type="Proteomes" id="UP000018958">
    <property type="component" value="Unassembled WGS sequence"/>
</dbReference>
<name>W2XJJ3_PHYNI</name>
<proteinExistence type="predicted"/>
<gene>
    <name evidence="2" type="ORF">F441_03749</name>
</gene>
<evidence type="ECO:0000313" key="3">
    <source>
        <dbReference type="Proteomes" id="UP000018958"/>
    </source>
</evidence>
<dbReference type="InterPro" id="IPR036361">
    <property type="entry name" value="SAP_dom_sf"/>
</dbReference>
<comment type="caution">
    <text evidence="2">The sequence shown here is derived from an EMBL/GenBank/DDBJ whole genome shotgun (WGS) entry which is preliminary data.</text>
</comment>
<reference evidence="2 3" key="1">
    <citation type="submission" date="2013-11" db="EMBL/GenBank/DDBJ databases">
        <title>The Genome Sequence of Phytophthora parasitica CJ01A1.</title>
        <authorList>
            <consortium name="The Broad Institute Genomics Platform"/>
            <person name="Russ C."/>
            <person name="Tyler B."/>
            <person name="Panabieres F."/>
            <person name="Shan W."/>
            <person name="Tripathy S."/>
            <person name="Grunwald N."/>
            <person name="Machado M."/>
            <person name="Johnson C.S."/>
            <person name="Walker B."/>
            <person name="Young S.K."/>
            <person name="Zeng Q."/>
            <person name="Gargeya S."/>
            <person name="Fitzgerald M."/>
            <person name="Haas B."/>
            <person name="Abouelleil A."/>
            <person name="Allen A.W."/>
            <person name="Alvarado L."/>
            <person name="Arachchi H.M."/>
            <person name="Berlin A.M."/>
            <person name="Chapman S.B."/>
            <person name="Gainer-Dewar J."/>
            <person name="Goldberg J."/>
            <person name="Griggs A."/>
            <person name="Gujja S."/>
            <person name="Hansen M."/>
            <person name="Howarth C."/>
            <person name="Imamovic A."/>
            <person name="Ireland A."/>
            <person name="Larimer J."/>
            <person name="McCowan C."/>
            <person name="Murphy C."/>
            <person name="Pearson M."/>
            <person name="Poon T.W."/>
            <person name="Priest M."/>
            <person name="Roberts A."/>
            <person name="Saif S."/>
            <person name="Shea T."/>
            <person name="Sisk P."/>
            <person name="Sykes S."/>
            <person name="Wortman J."/>
            <person name="Nusbaum C."/>
            <person name="Birren B."/>
        </authorList>
    </citation>
    <scope>NUCLEOTIDE SEQUENCE [LARGE SCALE GENOMIC DNA]</scope>
    <source>
        <strain evidence="2 3">CJ01A1</strain>
    </source>
</reference>
<organism evidence="2 3">
    <name type="scientific">Phytophthora nicotianae CJ01A1</name>
    <dbReference type="NCBI Taxonomy" id="1317063"/>
    <lineage>
        <taxon>Eukaryota</taxon>
        <taxon>Sar</taxon>
        <taxon>Stramenopiles</taxon>
        <taxon>Oomycota</taxon>
        <taxon>Peronosporomycetes</taxon>
        <taxon>Peronosporales</taxon>
        <taxon>Peronosporaceae</taxon>
        <taxon>Phytophthora</taxon>
    </lineage>
</organism>
<dbReference type="OrthoDB" id="107753at2759"/>
<dbReference type="AlphaFoldDB" id="W2XJJ3"/>
<accession>W2XJJ3</accession>
<evidence type="ECO:0000256" key="1">
    <source>
        <dbReference type="SAM" id="MobiDB-lite"/>
    </source>
</evidence>
<sequence>MPGNGKSAKRTTDARSGRPKRVKVMPASGAPPVDALRKSSSEHVGVVSTPLAFCGVDVADGPRSVGRDFCGLLNGGGGNDRDAAAVLRMGEAGKGCCGVGVDADEGHISGVDRAAGGGDHVAGTVTGHVAGVGLSVTRASGGDHVVDRHANGIDGDRVADEYYVASGNCVAEGVFAAGGPFVAGGDRFAGGDSDASGYCAPGVRNVIDITDRGTQINGGNARYVAVSEPRSNYPQHNYTEDGDRAVVLSNAEERGVPEPGSNDSQPVSRGATADRIGMQVRNWTVKNPGAVPTPTCDDYASWTVAQLRKECSERKLRVPRKFGKLALVEHLKRHDTTRRAVQATVDDENLLDPSLRKTKHCCIRLLNVLFSDRFATRLASSDDAATRDQIDTGEVNQNTSFWKEVAKEFQTNTTDYNGLFTFNDPRYIGIDPSVIVQHDASRLYDMWKKVNTKYIKAFSKFDVSGQNSNDFYEFCDGSLDAAYVKVCIKQKPELESYVKGGMHEEDEIDSMNLKRSSKGDRSLRKSTKWQDNILTTFDRIAEVLIGNQSSTAASTKAVTPNADEEDMLLGRIAKLHQVIFQVKDSLRASVSNGETDVALTNSLGLYTKRLQQYESRLAELD</sequence>
<dbReference type="EMBL" id="ANIX01000846">
    <property type="protein sequence ID" value="ETP23055.1"/>
    <property type="molecule type" value="Genomic_DNA"/>
</dbReference>
<evidence type="ECO:0000313" key="2">
    <source>
        <dbReference type="EMBL" id="ETP23055.1"/>
    </source>
</evidence>